<evidence type="ECO:0000256" key="1">
    <source>
        <dbReference type="ARBA" id="ARBA00004196"/>
    </source>
</evidence>
<comment type="subcellular location">
    <subcellularLocation>
        <location evidence="1">Cell envelope</location>
    </subcellularLocation>
</comment>
<protein>
    <submittedName>
        <fullName evidence="7">TlpA family protein disulfide reductase</fullName>
    </submittedName>
</protein>
<dbReference type="InterPro" id="IPR036249">
    <property type="entry name" value="Thioredoxin-like_sf"/>
</dbReference>
<evidence type="ECO:0000256" key="5">
    <source>
        <dbReference type="ARBA" id="ARBA00023284"/>
    </source>
</evidence>
<dbReference type="InterPro" id="IPR017937">
    <property type="entry name" value="Thioredoxin_CS"/>
</dbReference>
<gene>
    <name evidence="7" type="ORF">ACFOZ4_00900</name>
</gene>
<evidence type="ECO:0000259" key="6">
    <source>
        <dbReference type="PROSITE" id="PS51352"/>
    </source>
</evidence>
<dbReference type="Gene3D" id="3.40.30.10">
    <property type="entry name" value="Glutaredoxin"/>
    <property type="match status" value="1"/>
</dbReference>
<accession>A0ABV8LE45</accession>
<feature type="domain" description="Thioredoxin" evidence="6">
    <location>
        <begin position="37"/>
        <end position="177"/>
    </location>
</feature>
<reference evidence="8" key="1">
    <citation type="journal article" date="2019" name="Int. J. Syst. Evol. Microbiol.">
        <title>The Global Catalogue of Microorganisms (GCM) 10K type strain sequencing project: providing services to taxonomists for standard genome sequencing and annotation.</title>
        <authorList>
            <consortium name="The Broad Institute Genomics Platform"/>
            <consortium name="The Broad Institute Genome Sequencing Center for Infectious Disease"/>
            <person name="Wu L."/>
            <person name="Ma J."/>
        </authorList>
    </citation>
    <scope>NUCLEOTIDE SEQUENCE [LARGE SCALE GENOMIC DNA]</scope>
    <source>
        <strain evidence="8">CGMCC 4.7289</strain>
    </source>
</reference>
<dbReference type="Proteomes" id="UP001595816">
    <property type="component" value="Unassembled WGS sequence"/>
</dbReference>
<evidence type="ECO:0000313" key="7">
    <source>
        <dbReference type="EMBL" id="MFC4129165.1"/>
    </source>
</evidence>
<keyword evidence="4" id="KW-1015">Disulfide bond</keyword>
<sequence length="184" mass="19474">MGLTRRSAVLGVLAAVTLAACSDNQDQKGTQSGLIEAAKRKKAPAVTGDLLEGGSFDLSAYQGKVVVVNFWASWCAPCRAEATDLEEVWQSSKASGVQFVGINIRDEKDKAIAFHSGRATYPSIFDPAGKIALGFSDVPPSAIPSTLVIDQQGRIASITRRDIRAADLREVVEAVVAEKDSPNG</sequence>
<dbReference type="SUPFAM" id="SSF52833">
    <property type="entry name" value="Thioredoxin-like"/>
    <property type="match status" value="1"/>
</dbReference>
<dbReference type="RefSeq" id="WP_253758878.1">
    <property type="nucleotide sequence ID" value="NZ_JAMZDZ010000001.1"/>
</dbReference>
<evidence type="ECO:0000256" key="3">
    <source>
        <dbReference type="ARBA" id="ARBA00022968"/>
    </source>
</evidence>
<dbReference type="InterPro" id="IPR050553">
    <property type="entry name" value="Thioredoxin_ResA/DsbE_sf"/>
</dbReference>
<dbReference type="EMBL" id="JBHSAY010000003">
    <property type="protein sequence ID" value="MFC4129165.1"/>
    <property type="molecule type" value="Genomic_DNA"/>
</dbReference>
<keyword evidence="8" id="KW-1185">Reference proteome</keyword>
<organism evidence="7 8">
    <name type="scientific">Hamadaea flava</name>
    <dbReference type="NCBI Taxonomy" id="1742688"/>
    <lineage>
        <taxon>Bacteria</taxon>
        <taxon>Bacillati</taxon>
        <taxon>Actinomycetota</taxon>
        <taxon>Actinomycetes</taxon>
        <taxon>Micromonosporales</taxon>
        <taxon>Micromonosporaceae</taxon>
        <taxon>Hamadaea</taxon>
    </lineage>
</organism>
<keyword evidence="5" id="KW-0676">Redox-active center</keyword>
<dbReference type="InterPro" id="IPR000866">
    <property type="entry name" value="AhpC/TSA"/>
</dbReference>
<dbReference type="PROSITE" id="PS00194">
    <property type="entry name" value="THIOREDOXIN_1"/>
    <property type="match status" value="1"/>
</dbReference>
<comment type="caution">
    <text evidence="7">The sequence shown here is derived from an EMBL/GenBank/DDBJ whole genome shotgun (WGS) entry which is preliminary data.</text>
</comment>
<keyword evidence="3" id="KW-0812">Transmembrane</keyword>
<dbReference type="PANTHER" id="PTHR42852">
    <property type="entry name" value="THIOL:DISULFIDE INTERCHANGE PROTEIN DSBE"/>
    <property type="match status" value="1"/>
</dbReference>
<evidence type="ECO:0000256" key="2">
    <source>
        <dbReference type="ARBA" id="ARBA00022748"/>
    </source>
</evidence>
<name>A0ABV8LE45_9ACTN</name>
<dbReference type="PROSITE" id="PS51257">
    <property type="entry name" value="PROKAR_LIPOPROTEIN"/>
    <property type="match status" value="1"/>
</dbReference>
<evidence type="ECO:0000256" key="4">
    <source>
        <dbReference type="ARBA" id="ARBA00023157"/>
    </source>
</evidence>
<dbReference type="Pfam" id="PF00578">
    <property type="entry name" value="AhpC-TSA"/>
    <property type="match status" value="1"/>
</dbReference>
<keyword evidence="2" id="KW-0201">Cytochrome c-type biogenesis</keyword>
<proteinExistence type="predicted"/>
<dbReference type="CDD" id="cd02966">
    <property type="entry name" value="TlpA_like_family"/>
    <property type="match status" value="1"/>
</dbReference>
<dbReference type="InterPro" id="IPR013766">
    <property type="entry name" value="Thioredoxin_domain"/>
</dbReference>
<evidence type="ECO:0000313" key="8">
    <source>
        <dbReference type="Proteomes" id="UP001595816"/>
    </source>
</evidence>
<keyword evidence="3" id="KW-0735">Signal-anchor</keyword>
<dbReference type="PANTHER" id="PTHR42852:SF6">
    <property type="entry name" value="THIOL:DISULFIDE INTERCHANGE PROTEIN DSBE"/>
    <property type="match status" value="1"/>
</dbReference>
<dbReference type="PROSITE" id="PS51352">
    <property type="entry name" value="THIOREDOXIN_2"/>
    <property type="match status" value="1"/>
</dbReference>